<gene>
    <name evidence="2" type="ORF">SCLCIDRAFT_112504</name>
</gene>
<dbReference type="AlphaFoldDB" id="A0A0C3DYJ5"/>
<organism evidence="2 3">
    <name type="scientific">Scleroderma citrinum Foug A</name>
    <dbReference type="NCBI Taxonomy" id="1036808"/>
    <lineage>
        <taxon>Eukaryota</taxon>
        <taxon>Fungi</taxon>
        <taxon>Dikarya</taxon>
        <taxon>Basidiomycota</taxon>
        <taxon>Agaricomycotina</taxon>
        <taxon>Agaricomycetes</taxon>
        <taxon>Agaricomycetidae</taxon>
        <taxon>Boletales</taxon>
        <taxon>Sclerodermatineae</taxon>
        <taxon>Sclerodermataceae</taxon>
        <taxon>Scleroderma</taxon>
    </lineage>
</organism>
<dbReference type="InterPro" id="IPR004875">
    <property type="entry name" value="DDE_SF_endonuclease_dom"/>
</dbReference>
<dbReference type="Pfam" id="PF03184">
    <property type="entry name" value="DDE_1"/>
    <property type="match status" value="1"/>
</dbReference>
<dbReference type="OrthoDB" id="2618249at2759"/>
<evidence type="ECO:0000259" key="1">
    <source>
        <dbReference type="Pfam" id="PF03184"/>
    </source>
</evidence>
<evidence type="ECO:0000313" key="2">
    <source>
        <dbReference type="EMBL" id="KIM65595.1"/>
    </source>
</evidence>
<reference evidence="2 3" key="1">
    <citation type="submission" date="2014-04" db="EMBL/GenBank/DDBJ databases">
        <authorList>
            <consortium name="DOE Joint Genome Institute"/>
            <person name="Kuo A."/>
            <person name="Kohler A."/>
            <person name="Nagy L.G."/>
            <person name="Floudas D."/>
            <person name="Copeland A."/>
            <person name="Barry K.W."/>
            <person name="Cichocki N."/>
            <person name="Veneault-Fourrey C."/>
            <person name="LaButti K."/>
            <person name="Lindquist E.A."/>
            <person name="Lipzen A."/>
            <person name="Lundell T."/>
            <person name="Morin E."/>
            <person name="Murat C."/>
            <person name="Sun H."/>
            <person name="Tunlid A."/>
            <person name="Henrissat B."/>
            <person name="Grigoriev I.V."/>
            <person name="Hibbett D.S."/>
            <person name="Martin F."/>
            <person name="Nordberg H.P."/>
            <person name="Cantor M.N."/>
            <person name="Hua S.X."/>
        </authorList>
    </citation>
    <scope>NUCLEOTIDE SEQUENCE [LARGE SCALE GENOMIC DNA]</scope>
    <source>
        <strain evidence="2 3">Foug A</strain>
    </source>
</reference>
<sequence length="160" mass="18553">MLREKRRRFEDLLGVPEEEQLTGDGWVASFTKTYNLRERRRHGEAGSVNLAAVEAEQHRVAKVLANFAPRDRWNFDKTSLFAFAPPDRGFSTKQMSGKKKDKFRLTLGFACNSDGSEKTPVFFIGKYKKPRVFKNNTPASYGFDYRNNKRAWMTAELFEE</sequence>
<dbReference type="PANTHER" id="PTHR19303">
    <property type="entry name" value="TRANSPOSON"/>
    <property type="match status" value="1"/>
</dbReference>
<name>A0A0C3DYJ5_9AGAM</name>
<dbReference type="GO" id="GO:0005634">
    <property type="term" value="C:nucleus"/>
    <property type="evidence" value="ECO:0007669"/>
    <property type="project" value="TreeGrafter"/>
</dbReference>
<accession>A0A0C3DYJ5</accession>
<evidence type="ECO:0000313" key="3">
    <source>
        <dbReference type="Proteomes" id="UP000053989"/>
    </source>
</evidence>
<dbReference type="GO" id="GO:0003677">
    <property type="term" value="F:DNA binding"/>
    <property type="evidence" value="ECO:0007669"/>
    <property type="project" value="TreeGrafter"/>
</dbReference>
<reference evidence="3" key="2">
    <citation type="submission" date="2015-01" db="EMBL/GenBank/DDBJ databases">
        <title>Evolutionary Origins and Diversification of the Mycorrhizal Mutualists.</title>
        <authorList>
            <consortium name="DOE Joint Genome Institute"/>
            <consortium name="Mycorrhizal Genomics Consortium"/>
            <person name="Kohler A."/>
            <person name="Kuo A."/>
            <person name="Nagy L.G."/>
            <person name="Floudas D."/>
            <person name="Copeland A."/>
            <person name="Barry K.W."/>
            <person name="Cichocki N."/>
            <person name="Veneault-Fourrey C."/>
            <person name="LaButti K."/>
            <person name="Lindquist E.A."/>
            <person name="Lipzen A."/>
            <person name="Lundell T."/>
            <person name="Morin E."/>
            <person name="Murat C."/>
            <person name="Riley R."/>
            <person name="Ohm R."/>
            <person name="Sun H."/>
            <person name="Tunlid A."/>
            <person name="Henrissat B."/>
            <person name="Grigoriev I.V."/>
            <person name="Hibbett D.S."/>
            <person name="Martin F."/>
        </authorList>
    </citation>
    <scope>NUCLEOTIDE SEQUENCE [LARGE SCALE GENOMIC DNA]</scope>
    <source>
        <strain evidence="3">Foug A</strain>
    </source>
</reference>
<dbReference type="PANTHER" id="PTHR19303:SF73">
    <property type="entry name" value="PROTEIN PDC2"/>
    <property type="match status" value="1"/>
</dbReference>
<dbReference type="STRING" id="1036808.A0A0C3DYJ5"/>
<proteinExistence type="predicted"/>
<protein>
    <recommendedName>
        <fullName evidence="1">DDE-1 domain-containing protein</fullName>
    </recommendedName>
</protein>
<dbReference type="InParanoid" id="A0A0C3DYJ5"/>
<dbReference type="HOGENOM" id="CLU_018294_5_2_1"/>
<keyword evidence="3" id="KW-1185">Reference proteome</keyword>
<dbReference type="EMBL" id="KN822021">
    <property type="protein sequence ID" value="KIM65595.1"/>
    <property type="molecule type" value="Genomic_DNA"/>
</dbReference>
<dbReference type="Proteomes" id="UP000053989">
    <property type="component" value="Unassembled WGS sequence"/>
</dbReference>
<feature type="domain" description="DDE-1" evidence="1">
    <location>
        <begin position="104"/>
        <end position="160"/>
    </location>
</feature>
<dbReference type="InterPro" id="IPR050863">
    <property type="entry name" value="CenT-Element_Derived"/>
</dbReference>